<dbReference type="EC" id="5.6.2.1" evidence="7"/>
<gene>
    <name evidence="12" type="primary">TOP1</name>
</gene>
<dbReference type="GO" id="GO:0003917">
    <property type="term" value="F:DNA topoisomerase type I (single strand cut, ATP-independent) activity"/>
    <property type="evidence" value="ECO:0007669"/>
    <property type="project" value="UniProtKB-UniRule"/>
</dbReference>
<dbReference type="Gene3D" id="1.10.10.41">
    <property type="entry name" value="Yeast DNA topoisomerase - domain 1"/>
    <property type="match status" value="1"/>
</dbReference>
<keyword evidence="4 6" id="KW-0238">DNA-binding</keyword>
<accession>Q9NJG8</accession>
<evidence type="ECO:0000256" key="8">
    <source>
        <dbReference type="SAM" id="Coils"/>
    </source>
</evidence>
<keyword evidence="3 7" id="KW-0799">Topoisomerase</keyword>
<dbReference type="Pfam" id="PF02919">
    <property type="entry name" value="Topoisom_I_N"/>
    <property type="match status" value="1"/>
</dbReference>
<feature type="compositionally biased region" description="Basic residues" evidence="9">
    <location>
        <begin position="920"/>
        <end position="932"/>
    </location>
</feature>
<dbReference type="GO" id="GO:0005730">
    <property type="term" value="C:nucleolus"/>
    <property type="evidence" value="ECO:0007669"/>
    <property type="project" value="TreeGrafter"/>
</dbReference>
<keyword evidence="10" id="KW-0472">Membrane</keyword>
<protein>
    <recommendedName>
        <fullName evidence="7">DNA topoisomerase I</fullName>
        <ecNumber evidence="7">5.6.2.1</ecNumber>
    </recommendedName>
    <alternativeName>
        <fullName evidence="7">DNA topoisomerase 1</fullName>
    </alternativeName>
</protein>
<dbReference type="InterPro" id="IPR036202">
    <property type="entry name" value="TopoI_DNA-bd_euk_N_sf"/>
</dbReference>
<dbReference type="PROSITE" id="PS52038">
    <property type="entry name" value="TOPO_IB_2"/>
    <property type="match status" value="1"/>
</dbReference>
<evidence type="ECO:0000256" key="7">
    <source>
        <dbReference type="RuleBase" id="RU365101"/>
    </source>
</evidence>
<feature type="transmembrane region" description="Helical" evidence="10">
    <location>
        <begin position="165"/>
        <end position="190"/>
    </location>
</feature>
<dbReference type="GO" id="GO:0006260">
    <property type="term" value="P:DNA replication"/>
    <property type="evidence" value="ECO:0007669"/>
    <property type="project" value="TreeGrafter"/>
</dbReference>
<dbReference type="InterPro" id="IPR013499">
    <property type="entry name" value="TopoI_euk"/>
</dbReference>
<proteinExistence type="inferred from homology"/>
<dbReference type="InterPro" id="IPR013500">
    <property type="entry name" value="TopoI_cat_euk"/>
</dbReference>
<dbReference type="GO" id="GO:0007059">
    <property type="term" value="P:chromosome segregation"/>
    <property type="evidence" value="ECO:0007669"/>
    <property type="project" value="TreeGrafter"/>
</dbReference>
<comment type="function">
    <text evidence="7">Releases the supercoiling and torsional tension of DNA introduced during the DNA replication and transcription by transiently cleaving and rejoining one strand of the DNA duplex. Introduces a single-strand break via transesterification at the specific target site 5'-[CT]CCTTp site in duplex DNA. The scissile phosphodiester is attacked by the catalytic tyrosine of the enzyme, resulting in the formation of a DNA-(3'-phosphotyrosyl)-enzyme intermediate and the expulsion of a 5'-OH DNA strand. The free DNA strand then undergoes passage around the unbroken strand thus removing DNA supercoils. Finally, in the religation step, the DNA 5'-OH attacks the covalent intermediate to expel the active-site tyrosine and restore the DNA phosphodiester backbone.</text>
</comment>
<dbReference type="GO" id="GO:0005694">
    <property type="term" value="C:chromosome"/>
    <property type="evidence" value="ECO:0007669"/>
    <property type="project" value="InterPro"/>
</dbReference>
<dbReference type="Gene3D" id="2.170.11.10">
    <property type="entry name" value="DNA Topoisomerase I, domain 2"/>
    <property type="match status" value="1"/>
</dbReference>
<dbReference type="GO" id="GO:0003677">
    <property type="term" value="F:DNA binding"/>
    <property type="evidence" value="ECO:0007669"/>
    <property type="project" value="UniProtKB-UniRule"/>
</dbReference>
<dbReference type="InterPro" id="IPR008336">
    <property type="entry name" value="TopoI_DNA-bd_euk"/>
</dbReference>
<dbReference type="FunFam" id="2.170.11.10:FF:000001">
    <property type="entry name" value="DNA topoisomerase I"/>
    <property type="match status" value="1"/>
</dbReference>
<dbReference type="PANTHER" id="PTHR10290:SF3">
    <property type="entry name" value="DNA TOPOISOMERASE 1"/>
    <property type="match status" value="1"/>
</dbReference>
<dbReference type="InterPro" id="IPR011010">
    <property type="entry name" value="DNA_brk_join_enz"/>
</dbReference>
<dbReference type="ChEMBL" id="CHEMBL6193"/>
<dbReference type="CDD" id="cd00659">
    <property type="entry name" value="Topo_IB_C"/>
    <property type="match status" value="1"/>
</dbReference>
<dbReference type="InterPro" id="IPR014711">
    <property type="entry name" value="TopoI_cat_a-hlx-sub_euk"/>
</dbReference>
<feature type="coiled-coil region" evidence="8">
    <location>
        <begin position="798"/>
        <end position="825"/>
    </location>
</feature>
<dbReference type="PANTHER" id="PTHR10290">
    <property type="entry name" value="DNA TOPOISOMERASE I"/>
    <property type="match status" value="1"/>
</dbReference>
<dbReference type="InterPro" id="IPR051062">
    <property type="entry name" value="Topoisomerase_IB"/>
</dbReference>
<dbReference type="SUPFAM" id="SSF56741">
    <property type="entry name" value="Eukaryotic DNA topoisomerase I, N-terminal DNA-binding fragment"/>
    <property type="match status" value="1"/>
</dbReference>
<keyword evidence="10" id="KW-0812">Transmembrane</keyword>
<comment type="catalytic activity">
    <reaction evidence="1 7">
        <text>ATP-independent breakage of single-stranded DNA, followed by passage and rejoining.</text>
        <dbReference type="EC" id="5.6.2.1"/>
    </reaction>
</comment>
<dbReference type="CDD" id="cd03489">
    <property type="entry name" value="Topoisomer_IB_N_LdtopoI_like"/>
    <property type="match status" value="1"/>
</dbReference>
<evidence type="ECO:0000256" key="9">
    <source>
        <dbReference type="SAM" id="MobiDB-lite"/>
    </source>
</evidence>
<comment type="similarity">
    <text evidence="2 7">Belongs to the type IB topoisomerase family.</text>
</comment>
<feature type="domain" description="DNA topoisomerase I eukaryotic-type" evidence="11">
    <location>
        <begin position="501"/>
        <end position="908"/>
    </location>
</feature>
<sequence length="949" mass="109572">MPLPGGGTEVLKGITLLTQHHGLKPVQPMSFCYLSFLNRHTHEHHLRLHCCRPHAYARAHPCTCLIDFPLTSYPISQQCAPRLLPLPRQPPLSSQPAEAPSQIGTKDGLLLFRVSNRPQWVFCVCVCVRACPSFPLPRSCDFNRRGAVSPLSSPPRRAPVCCWRFFFHSCSFFFLVLYLLSAPYFCSLWARCANEEDKQNKLRIKQHETKKETPFRVCGGDCPSCCVGLSSHLFFPRWRLLVPPLPYTLDSNNSIFCVFHLFIYFLVCLFVSLAPSTYPFVPLCQLRTLHLYEPRPHIGTPLRCFCCHRDSIRRIMKVENSKMGVKREQSHSNEDEEINEEDLNWWEQENLRIAMKGERRWETLAHNGVLFPPEYEPHGIPIFYDGREFKMTPEEEEVATMFAVMKEHDYYRMEVFRRNFFESWREILDKRQHPIRRLELCDFEPIYQWHLVQREKKLSRTKEEKKAIKEKQDAEAEPYRYCVWDGRREQVANFRVEPPGLFRGRGKHPLMGKLKVRVQPEDITINIGETAEVPVPPAGHKWAAVQHDHTVTWLAMWRDSVAGNMKYVMLAPSSSVKGQSDMVKFEKARKLKDKVDDIRASYMEDFKSNDLHVAQRAVAMYIDRLALRVGNEKGEDEADTVGCCSLRVEHIQLMPDNIVRFDFLGKDSIRYQNDVAVLPEVYALLQRFTRRKSPGMDIFDQLNPTQLNDHLKSFMDGLSAKVFRTYNASITLDRWFKEKPVDPKWSTADKLAYFNKANTEVAILCNHQKSVSKNFKLQMMQLTTKSEYTRKTIELLEKAEVTAKKKSVEEAAKEFLEEQDRMQREWLESYGTEEQKKEFEEIVAKRAAPRVRSEKKKSTSGAKKAESASGKKRAAKKKKSAKKGGKMLSKKAASKSSKKAPKKLKEEDEDDVPLVSVAAKTKKTAGVKRQRANKVVSDDDDVPLAALRV</sequence>
<evidence type="ECO:0000256" key="6">
    <source>
        <dbReference type="PROSITE-ProRule" id="PRU01382"/>
    </source>
</evidence>
<name>Q9NJG8_LEIDO</name>
<dbReference type="FunFam" id="1.10.10.41:FF:000001">
    <property type="entry name" value="DNA topoisomerase I"/>
    <property type="match status" value="1"/>
</dbReference>
<feature type="region of interest" description="Disordered" evidence="9">
    <location>
        <begin position="846"/>
        <end position="949"/>
    </location>
</feature>
<comment type="caution">
    <text evidence="6">Lacks conserved residue(s) required for the propagation of feature annotation.</text>
</comment>
<dbReference type="SMART" id="SM00435">
    <property type="entry name" value="TOPEUc"/>
    <property type="match status" value="1"/>
</dbReference>
<dbReference type="FunFam" id="3.90.15.10:FF:000009">
    <property type="entry name" value="DNA topoisomerase I"/>
    <property type="match status" value="1"/>
</dbReference>
<dbReference type="SMR" id="Q9NJG8"/>
<dbReference type="AlphaFoldDB" id="Q9NJG8"/>
<feature type="transmembrane region" description="Helical" evidence="10">
    <location>
        <begin position="255"/>
        <end position="274"/>
    </location>
</feature>
<evidence type="ECO:0000256" key="1">
    <source>
        <dbReference type="ARBA" id="ARBA00000213"/>
    </source>
</evidence>
<dbReference type="PRINTS" id="PR00416">
    <property type="entry name" value="EUTPISMRASEI"/>
</dbReference>
<dbReference type="SUPFAM" id="SSF56349">
    <property type="entry name" value="DNA breaking-rejoining enzymes"/>
    <property type="match status" value="1"/>
</dbReference>
<evidence type="ECO:0000256" key="10">
    <source>
        <dbReference type="SAM" id="Phobius"/>
    </source>
</evidence>
<keyword evidence="10" id="KW-1133">Transmembrane helix</keyword>
<dbReference type="EMBL" id="AF150877">
    <property type="protein sequence ID" value="AAF73185.1"/>
    <property type="molecule type" value="Genomic_DNA"/>
</dbReference>
<feature type="compositionally biased region" description="Basic residues" evidence="9">
    <location>
        <begin position="870"/>
        <end position="902"/>
    </location>
</feature>
<evidence type="ECO:0000256" key="2">
    <source>
        <dbReference type="ARBA" id="ARBA00006645"/>
    </source>
</evidence>
<dbReference type="InterPro" id="IPR013034">
    <property type="entry name" value="DNA_topo_DNA_db_N_dom1"/>
</dbReference>
<reference evidence="12" key="1">
    <citation type="submission" date="1999-05" db="EMBL/GenBank/DDBJ databases">
        <title>Molecular cloning of DNA topoisomerase I gene from Leishmania donovani.</title>
        <authorList>
            <person name="Dasgupta A."/>
            <person name="Das A."/>
            <person name="Sarkar S."/>
            <person name="Majumder H.K."/>
        </authorList>
    </citation>
    <scope>NUCLEOTIDE SEQUENCE</scope>
    <source>
        <strain evidence="12">D1700</strain>
    </source>
</reference>
<organism evidence="12">
    <name type="scientific">Leishmania donovani donovani</name>
    <dbReference type="NCBI Taxonomy" id="99875"/>
    <lineage>
        <taxon>Eukaryota</taxon>
        <taxon>Discoba</taxon>
        <taxon>Euglenozoa</taxon>
        <taxon>Kinetoplastea</taxon>
        <taxon>Metakinetoplastina</taxon>
        <taxon>Trypanosomatida</taxon>
        <taxon>Trypanosomatidae</taxon>
        <taxon>Leishmaniinae</taxon>
        <taxon>Leishmania</taxon>
    </lineage>
</organism>
<dbReference type="Pfam" id="PF01028">
    <property type="entry name" value="Topoisom_I"/>
    <property type="match status" value="1"/>
</dbReference>
<dbReference type="InterPro" id="IPR001631">
    <property type="entry name" value="TopoI"/>
</dbReference>
<evidence type="ECO:0000256" key="5">
    <source>
        <dbReference type="ARBA" id="ARBA00023235"/>
    </source>
</evidence>
<dbReference type="InterPro" id="IPR013030">
    <property type="entry name" value="DNA_topo_DNA_db_N_dom2"/>
</dbReference>
<evidence type="ECO:0000256" key="4">
    <source>
        <dbReference type="ARBA" id="ARBA00023125"/>
    </source>
</evidence>
<keyword evidence="8" id="KW-0175">Coiled coil</keyword>
<evidence type="ECO:0000313" key="12">
    <source>
        <dbReference type="EMBL" id="AAF73185.1"/>
    </source>
</evidence>
<evidence type="ECO:0000259" key="11">
    <source>
        <dbReference type="SMART" id="SM00435"/>
    </source>
</evidence>
<keyword evidence="5 7" id="KW-0413">Isomerase</keyword>
<dbReference type="Gene3D" id="3.90.15.10">
    <property type="entry name" value="Topoisomerase I, Chain A, domain 3"/>
    <property type="match status" value="1"/>
</dbReference>
<dbReference type="GO" id="GO:0006265">
    <property type="term" value="P:DNA topological change"/>
    <property type="evidence" value="ECO:0007669"/>
    <property type="project" value="UniProtKB-UniRule"/>
</dbReference>
<evidence type="ECO:0000256" key="3">
    <source>
        <dbReference type="ARBA" id="ARBA00023029"/>
    </source>
</evidence>